<dbReference type="EMBL" id="JADJMS010000052">
    <property type="protein sequence ID" value="MBK7417546.1"/>
    <property type="molecule type" value="Genomic_DNA"/>
</dbReference>
<proteinExistence type="predicted"/>
<name>A0A935N003_9RHOO</name>
<sequence>MPTSSPAPALASAFFLINDASDGETLLKNADTAMYGCGCRRQCRPYSHAKNEPASLSQAGPSPLETQGCVQLCHTK</sequence>
<evidence type="ECO:0000313" key="2">
    <source>
        <dbReference type="Proteomes" id="UP000739411"/>
    </source>
</evidence>
<comment type="caution">
    <text evidence="1">The sequence shown here is derived from an EMBL/GenBank/DDBJ whole genome shotgun (WGS) entry which is preliminary data.</text>
</comment>
<evidence type="ECO:0000313" key="1">
    <source>
        <dbReference type="EMBL" id="MBK7417546.1"/>
    </source>
</evidence>
<gene>
    <name evidence="1" type="ORF">IPJ38_23160</name>
</gene>
<reference evidence="1 2" key="1">
    <citation type="submission" date="2020-10" db="EMBL/GenBank/DDBJ databases">
        <title>Connecting structure to function with the recovery of over 1000 high-quality activated sludge metagenome-assembled genomes encoding full-length rRNA genes using long-read sequencing.</title>
        <authorList>
            <person name="Singleton C.M."/>
            <person name="Petriglieri F."/>
            <person name="Kristensen J.M."/>
            <person name="Kirkegaard R.H."/>
            <person name="Michaelsen T.Y."/>
            <person name="Andersen M.H."/>
            <person name="Karst S.M."/>
            <person name="Dueholm M.S."/>
            <person name="Nielsen P.H."/>
            <person name="Albertsen M."/>
        </authorList>
    </citation>
    <scope>NUCLEOTIDE SEQUENCE [LARGE SCALE GENOMIC DNA]</scope>
    <source>
        <strain evidence="1">EsbW_18-Q3-R4-48_BATAC.463</strain>
    </source>
</reference>
<accession>A0A935N003</accession>
<dbReference type="Proteomes" id="UP000739411">
    <property type="component" value="Unassembled WGS sequence"/>
</dbReference>
<organism evidence="1 2">
    <name type="scientific">Candidatus Dechloromonas phosphorivorans</name>
    <dbReference type="NCBI Taxonomy" id="2899244"/>
    <lineage>
        <taxon>Bacteria</taxon>
        <taxon>Pseudomonadati</taxon>
        <taxon>Pseudomonadota</taxon>
        <taxon>Betaproteobacteria</taxon>
        <taxon>Rhodocyclales</taxon>
        <taxon>Azonexaceae</taxon>
        <taxon>Dechloromonas</taxon>
    </lineage>
</organism>
<protein>
    <submittedName>
        <fullName evidence="1">Uncharacterized protein</fullName>
    </submittedName>
</protein>
<dbReference type="AlphaFoldDB" id="A0A935N003"/>